<dbReference type="Gene3D" id="2.80.10.50">
    <property type="match status" value="3"/>
</dbReference>
<dbReference type="Pfam" id="PF00652">
    <property type="entry name" value="Ricin_B_lectin"/>
    <property type="match status" value="1"/>
</dbReference>
<reference evidence="4" key="1">
    <citation type="submission" date="2016-10" db="EMBL/GenBank/DDBJ databases">
        <authorList>
            <person name="Varghese N."/>
            <person name="Submissions S."/>
        </authorList>
    </citation>
    <scope>NUCLEOTIDE SEQUENCE [LARGE SCALE GENOMIC DNA]</scope>
    <source>
        <strain evidence="4">PL19</strain>
    </source>
</reference>
<dbReference type="Proteomes" id="UP000198928">
    <property type="component" value="Unassembled WGS sequence"/>
</dbReference>
<keyword evidence="4" id="KW-1185">Reference proteome</keyword>
<keyword evidence="3" id="KW-0430">Lectin</keyword>
<dbReference type="GO" id="GO:0030246">
    <property type="term" value="F:carbohydrate binding"/>
    <property type="evidence" value="ECO:0007669"/>
    <property type="project" value="UniProtKB-KW"/>
</dbReference>
<dbReference type="RefSeq" id="WP_093848879.1">
    <property type="nucleotide sequence ID" value="NZ_FOSG01000004.1"/>
</dbReference>
<gene>
    <name evidence="3" type="ORF">SAMN05192584_104382</name>
</gene>
<protein>
    <submittedName>
        <fullName evidence="3">Ricin-type beta-trefoil lectin domain-containing protein</fullName>
    </submittedName>
</protein>
<dbReference type="CDD" id="cd00161">
    <property type="entry name" value="beta-trefoil_Ricin-like"/>
    <property type="match status" value="1"/>
</dbReference>
<evidence type="ECO:0000313" key="4">
    <source>
        <dbReference type="Proteomes" id="UP000198928"/>
    </source>
</evidence>
<dbReference type="EMBL" id="FOSG01000004">
    <property type="protein sequence ID" value="SFK24770.1"/>
    <property type="molecule type" value="Genomic_DNA"/>
</dbReference>
<accession>A0A1I3XZ07</accession>
<evidence type="ECO:0000256" key="1">
    <source>
        <dbReference type="SAM" id="MobiDB-lite"/>
    </source>
</evidence>
<dbReference type="SUPFAM" id="SSF50370">
    <property type="entry name" value="Ricin B-like lectins"/>
    <property type="match status" value="1"/>
</dbReference>
<dbReference type="OrthoDB" id="4050918at2"/>
<dbReference type="InterPro" id="IPR035992">
    <property type="entry name" value="Ricin_B-like_lectins"/>
</dbReference>
<dbReference type="PROSITE" id="PS50231">
    <property type="entry name" value="RICIN_B_LECTIN"/>
    <property type="match status" value="1"/>
</dbReference>
<feature type="region of interest" description="Disordered" evidence="1">
    <location>
        <begin position="459"/>
        <end position="478"/>
    </location>
</feature>
<name>A0A1I3XZ07_9ACTN</name>
<organism evidence="3 4">
    <name type="scientific">Streptomyces pini</name>
    <dbReference type="NCBI Taxonomy" id="1520580"/>
    <lineage>
        <taxon>Bacteria</taxon>
        <taxon>Bacillati</taxon>
        <taxon>Actinomycetota</taxon>
        <taxon>Actinomycetes</taxon>
        <taxon>Kitasatosporales</taxon>
        <taxon>Streptomycetaceae</taxon>
        <taxon>Streptomyces</taxon>
    </lineage>
</organism>
<evidence type="ECO:0000259" key="2">
    <source>
        <dbReference type="SMART" id="SM00458"/>
    </source>
</evidence>
<dbReference type="InterPro" id="IPR000772">
    <property type="entry name" value="Ricin_B_lectin"/>
</dbReference>
<sequence length="489" mass="53853">MKRLGMAMTGYIGTHEQAVLRSGGSSPTSPEDPQVGAGTAWRTIHRYGRVEILAEPAGREAVPAPEALDPAHPPPDLSETERLGLAALRLRQSEEYRATKSARPRDGEDWDMPGCTAVAPRPNDARTAMGGEPLSSYLEGRVGVGIIIVEGPGSELKFSDEERTKILAEVQEGLGWLARIAPSGDISYSADIQSVTLDVQPDPLARDLEARWRDPAMAAIGLGGVHDYASSVRRWFKARWAYCAFFTKYPLWNFAYAYLGGPHLVMDYALDNWGPDNMDRVFAHETGHIFNCPDEYAKSNCTCGGRWGRFDAPNGNCERCAPGHGVPCLMKKNTPSLCDCTKSHIGWSVETPLYARHSGRVLDVNAASRNNGASVVQWDWYSGDNQRWRLDTMGDGYVRATAKHSDKVLDVKNDSGDNDAAVIQWSWHGGDNQRWRLDPTPEGSFRLVAKHSGKVLDIQGGSKDNGASAVQQDWRNDDSQRWRIEGSGR</sequence>
<dbReference type="AlphaFoldDB" id="A0A1I3XZ07"/>
<feature type="domain" description="Ricin B lectin" evidence="2">
    <location>
        <begin position="350"/>
        <end position="485"/>
    </location>
</feature>
<evidence type="ECO:0000313" key="3">
    <source>
        <dbReference type="EMBL" id="SFK24770.1"/>
    </source>
</evidence>
<dbReference type="SUPFAM" id="SSF55486">
    <property type="entry name" value="Metalloproteases ('zincins'), catalytic domain"/>
    <property type="match status" value="1"/>
</dbReference>
<dbReference type="SMART" id="SM00458">
    <property type="entry name" value="RICIN"/>
    <property type="match status" value="1"/>
</dbReference>
<proteinExistence type="predicted"/>